<dbReference type="EMBL" id="JAIPUX010000521">
    <property type="protein sequence ID" value="KAH0627035.1"/>
    <property type="molecule type" value="Genomic_DNA"/>
</dbReference>
<dbReference type="Pfam" id="PF12874">
    <property type="entry name" value="zf-met"/>
    <property type="match status" value="3"/>
</dbReference>
<dbReference type="SMART" id="SM00451">
    <property type="entry name" value="ZnF_U1"/>
    <property type="match status" value="3"/>
</dbReference>
<dbReference type="PANTHER" id="PTHR46742">
    <property type="entry name" value="LYSINE-RICH COILED-COIL PROTEIN 1"/>
    <property type="match status" value="1"/>
</dbReference>
<dbReference type="PANTHER" id="PTHR46742:SF2">
    <property type="entry name" value="ZINC FINGER MATRIN-TYPE PROTEIN 1"/>
    <property type="match status" value="1"/>
</dbReference>
<dbReference type="InterPro" id="IPR003604">
    <property type="entry name" value="Matrin/U1-like-C_Znf_C2H2"/>
</dbReference>
<accession>A0ABQ7TC62</accession>
<evidence type="ECO:0000259" key="2">
    <source>
        <dbReference type="PROSITE" id="PS00028"/>
    </source>
</evidence>
<dbReference type="Proteomes" id="UP000826234">
    <property type="component" value="Unassembled WGS sequence"/>
</dbReference>
<dbReference type="PROSITE" id="PS00028">
    <property type="entry name" value="ZINC_FINGER_C2H2_1"/>
    <property type="match status" value="1"/>
</dbReference>
<feature type="compositionally biased region" description="Polar residues" evidence="1">
    <location>
        <begin position="371"/>
        <end position="380"/>
    </location>
</feature>
<keyword evidence="4" id="KW-1185">Reference proteome</keyword>
<sequence length="490" mass="56036">MLCDDTLDEVTRKELCTDTFCSICGAVLQFESQRVAHYEGKKHAQKVRFYLQIHGEQKEGLEPSKPNKQENLQVKMPYPEPLVMALLQDWKTCLSESWIPTPPELSLEKTSQDGKTEDPYSVYGYATALDKDDPEKYCKLCSISFNNPLMSNQHYVGKKHKRNEVRKKLLAEMGTRAIPVEAKANAVGVGNYICPICSISLSSIEMYQSHMQGNKHQIKENMIVKQMKTSKKTFNSFQDELEDYIEVQKARGLEPKTNFRKPEEKFENKECEAINGHKETFISEQDRFSRDIYEPDKHSIFFSETCAYSFESPLLHESPADKDSLKLESASIFQRSTEYCSEKQVSHLAINKDCNYNPSPAESSDGDIPESSDNSTSSYERSQKLPFTSKMEKECMREGGRSPLHQLLKLKRKQHSEEETDSGKDVEKKKKKKDEMDSAGEGKSKHSKEKGNKESSSEKESKKHKKEKKGMEANGPSDEEMLWNESVLGF</sequence>
<dbReference type="InterPro" id="IPR013087">
    <property type="entry name" value="Znf_C2H2_type"/>
</dbReference>
<comment type="caution">
    <text evidence="3">The sequence shown here is derived from an EMBL/GenBank/DDBJ whole genome shotgun (WGS) entry which is preliminary data.</text>
</comment>
<feature type="compositionally biased region" description="Basic and acidic residues" evidence="1">
    <location>
        <begin position="390"/>
        <end position="400"/>
    </location>
</feature>
<evidence type="ECO:0000313" key="4">
    <source>
        <dbReference type="Proteomes" id="UP000826234"/>
    </source>
</evidence>
<evidence type="ECO:0000313" key="3">
    <source>
        <dbReference type="EMBL" id="KAH0627035.1"/>
    </source>
</evidence>
<dbReference type="SUPFAM" id="SSF57667">
    <property type="entry name" value="beta-beta-alpha zinc fingers"/>
    <property type="match status" value="3"/>
</dbReference>
<gene>
    <name evidence="3" type="ORF">JD844_002399</name>
</gene>
<evidence type="ECO:0000256" key="1">
    <source>
        <dbReference type="SAM" id="MobiDB-lite"/>
    </source>
</evidence>
<dbReference type="SMART" id="SM00355">
    <property type="entry name" value="ZnF_C2H2"/>
    <property type="match status" value="3"/>
</dbReference>
<dbReference type="InterPro" id="IPR036236">
    <property type="entry name" value="Znf_C2H2_sf"/>
</dbReference>
<name>A0ABQ7TC62_PHRPL</name>
<feature type="domain" description="C2H2-type" evidence="2">
    <location>
        <begin position="194"/>
        <end position="216"/>
    </location>
</feature>
<dbReference type="Gene3D" id="3.30.160.60">
    <property type="entry name" value="Classic Zinc Finger"/>
    <property type="match status" value="3"/>
</dbReference>
<reference evidence="3 4" key="1">
    <citation type="journal article" date="2022" name="Gigascience">
        <title>A chromosome-level genome assembly and annotation of the desert horned lizard, Phrynosoma platyrhinos, provides insight into chromosomal rearrangements among reptiles.</title>
        <authorList>
            <person name="Koochekian N."/>
            <person name="Ascanio A."/>
            <person name="Farleigh K."/>
            <person name="Card D.C."/>
            <person name="Schield D.R."/>
            <person name="Castoe T.A."/>
            <person name="Jezkova T."/>
        </authorList>
    </citation>
    <scope>NUCLEOTIDE SEQUENCE [LARGE SCALE GENOMIC DNA]</scope>
    <source>
        <strain evidence="3">NK-2021</strain>
    </source>
</reference>
<proteinExistence type="predicted"/>
<protein>
    <recommendedName>
        <fullName evidence="2">C2H2-type domain-containing protein</fullName>
    </recommendedName>
</protein>
<organism evidence="3 4">
    <name type="scientific">Phrynosoma platyrhinos</name>
    <name type="common">Desert horned lizard</name>
    <dbReference type="NCBI Taxonomy" id="52577"/>
    <lineage>
        <taxon>Eukaryota</taxon>
        <taxon>Metazoa</taxon>
        <taxon>Chordata</taxon>
        <taxon>Craniata</taxon>
        <taxon>Vertebrata</taxon>
        <taxon>Euteleostomi</taxon>
        <taxon>Lepidosauria</taxon>
        <taxon>Squamata</taxon>
        <taxon>Bifurcata</taxon>
        <taxon>Unidentata</taxon>
        <taxon>Episquamata</taxon>
        <taxon>Toxicofera</taxon>
        <taxon>Iguania</taxon>
        <taxon>Phrynosomatidae</taxon>
        <taxon>Phrynosomatinae</taxon>
        <taxon>Phrynosoma</taxon>
    </lineage>
</organism>
<feature type="compositionally biased region" description="Basic and acidic residues" evidence="1">
    <location>
        <begin position="415"/>
        <end position="461"/>
    </location>
</feature>
<feature type="region of interest" description="Disordered" evidence="1">
    <location>
        <begin position="356"/>
        <end position="490"/>
    </location>
</feature>